<reference evidence="2 3" key="1">
    <citation type="journal article" date="2014" name="Genome Announc.">
        <title>Draft genome sequences of eight enterohepatic helicobacter species isolated from both laboratory and wild rodents.</title>
        <authorList>
            <person name="Sheh A."/>
            <person name="Shen Z."/>
            <person name="Fox J.G."/>
        </authorList>
    </citation>
    <scope>NUCLEOTIDE SEQUENCE [LARGE SCALE GENOMIC DNA]</scope>
    <source>
        <strain evidence="2 3">MIT 98-6810</strain>
    </source>
</reference>
<dbReference type="EMBL" id="JRPF02000018">
    <property type="protein sequence ID" value="TLD77785.1"/>
    <property type="molecule type" value="Genomic_DNA"/>
</dbReference>
<accession>A0A0S4PWD4</accession>
<keyword evidence="3" id="KW-1185">Reference proteome</keyword>
<dbReference type="OrthoDB" id="5327691at2"/>
<evidence type="ECO:0000313" key="1">
    <source>
        <dbReference type="EMBL" id="CUU40316.1"/>
    </source>
</evidence>
<dbReference type="Pfam" id="PF11582">
    <property type="entry name" value="DUF3240"/>
    <property type="match status" value="1"/>
</dbReference>
<dbReference type="PATRIC" id="fig|76936.10.peg.1400"/>
<reference evidence="4" key="2">
    <citation type="submission" date="2015-11" db="EMBL/GenBank/DDBJ databases">
        <authorList>
            <person name="Anvar S.Y."/>
        </authorList>
    </citation>
    <scope>NUCLEOTIDE SEQUENCE [LARGE SCALE GENOMIC DNA]</scope>
</reference>
<evidence type="ECO:0000313" key="3">
    <source>
        <dbReference type="Proteomes" id="UP000029925"/>
    </source>
</evidence>
<dbReference type="AlphaFoldDB" id="A0A0S4PWD4"/>
<name>A0A0S4PWD4_9HELI</name>
<organism evidence="1 4">
    <name type="scientific">Helicobacter typhlonius</name>
    <dbReference type="NCBI Taxonomy" id="76936"/>
    <lineage>
        <taxon>Bacteria</taxon>
        <taxon>Pseudomonadati</taxon>
        <taxon>Campylobacterota</taxon>
        <taxon>Epsilonproteobacteria</taxon>
        <taxon>Campylobacterales</taxon>
        <taxon>Helicobacteraceae</taxon>
        <taxon>Helicobacter</taxon>
    </lineage>
</organism>
<protein>
    <submittedName>
        <fullName evidence="2">DUF3240 domain-containing protein</fullName>
    </submittedName>
</protein>
<dbReference type="InterPro" id="IPR015867">
    <property type="entry name" value="N-reg_PII/ATP_PRibTrfase_C"/>
</dbReference>
<dbReference type="Proteomes" id="UP000029925">
    <property type="component" value="Unassembled WGS sequence"/>
</dbReference>
<gene>
    <name evidence="1" type="ORF">BN2458_PEG1433</name>
    <name evidence="2" type="ORF">LS75_009455</name>
</gene>
<dbReference type="RefSeq" id="WP_052082042.1">
    <property type="nucleotide sequence ID" value="NZ_CAJTQN010000009.1"/>
</dbReference>
<evidence type="ECO:0000313" key="2">
    <source>
        <dbReference type="EMBL" id="TLD77785.1"/>
    </source>
</evidence>
<dbReference type="KEGG" id="hty:BN2458_PEG1433"/>
<dbReference type="InterPro" id="IPR021634">
    <property type="entry name" value="DUF3240"/>
</dbReference>
<dbReference type="Gene3D" id="3.30.70.120">
    <property type="match status" value="1"/>
</dbReference>
<reference evidence="1" key="3">
    <citation type="submission" date="2015-11" db="EMBL/GenBank/DDBJ databases">
        <authorList>
            <person name="Zhang Y."/>
            <person name="Guo Z."/>
        </authorList>
    </citation>
    <scope>NUCLEOTIDE SEQUENCE</scope>
    <source>
        <strain evidence="1">1</strain>
    </source>
</reference>
<dbReference type="GeneID" id="78151618"/>
<evidence type="ECO:0000313" key="4">
    <source>
        <dbReference type="Proteomes" id="UP000064525"/>
    </source>
</evidence>
<sequence>MQQETLSVDIYCKKELKDSIVDMLLEDGYDDFFYIQCEKYASSSFLKSTIEQVSGRQEYGLFRMFLSDQQGVRSVINKLFQAFGTDNVRIYTHSVFSPLEFTTNAKET</sequence>
<proteinExistence type="predicted"/>
<dbReference type="Proteomes" id="UP000064525">
    <property type="component" value="Chromosome I"/>
</dbReference>
<dbReference type="EMBL" id="LN907858">
    <property type="protein sequence ID" value="CUU40316.1"/>
    <property type="molecule type" value="Genomic_DNA"/>
</dbReference>